<dbReference type="GeneID" id="49392602"/>
<evidence type="ECO:0000256" key="1">
    <source>
        <dbReference type="ARBA" id="ARBA00022737"/>
    </source>
</evidence>
<dbReference type="PANTHER" id="PTHR19211:SF100">
    <property type="entry name" value="RIBOSOME PROTECTION PROTEIN VMLR"/>
    <property type="match status" value="1"/>
</dbReference>
<organism evidence="6 7">
    <name type="scientific">Lactiplantibacillus pentosus DSM 20314</name>
    <dbReference type="NCBI Taxonomy" id="1423791"/>
    <lineage>
        <taxon>Bacteria</taxon>
        <taxon>Bacillati</taxon>
        <taxon>Bacillota</taxon>
        <taxon>Bacilli</taxon>
        <taxon>Lactobacillales</taxon>
        <taxon>Lactobacillaceae</taxon>
        <taxon>Lactiplantibacillus</taxon>
    </lineage>
</organism>
<evidence type="ECO:0000256" key="3">
    <source>
        <dbReference type="ARBA" id="ARBA00022840"/>
    </source>
</evidence>
<dbReference type="InterPro" id="IPR017871">
    <property type="entry name" value="ABC_transporter-like_CS"/>
</dbReference>
<feature type="compositionally biased region" description="Basic and acidic residues" evidence="4">
    <location>
        <begin position="216"/>
        <end position="227"/>
    </location>
</feature>
<keyword evidence="3 6" id="KW-0067">ATP-binding</keyword>
<evidence type="ECO:0000313" key="7">
    <source>
        <dbReference type="Proteomes" id="UP000051020"/>
    </source>
</evidence>
<evidence type="ECO:0000256" key="2">
    <source>
        <dbReference type="ARBA" id="ARBA00022741"/>
    </source>
</evidence>
<dbReference type="PROSITE" id="PS50893">
    <property type="entry name" value="ABC_TRANSPORTER_2"/>
    <property type="match status" value="1"/>
</dbReference>
<dbReference type="InterPro" id="IPR027417">
    <property type="entry name" value="P-loop_NTPase"/>
</dbReference>
<dbReference type="Proteomes" id="UP000051020">
    <property type="component" value="Unassembled WGS sequence"/>
</dbReference>
<evidence type="ECO:0000256" key="4">
    <source>
        <dbReference type="SAM" id="MobiDB-lite"/>
    </source>
</evidence>
<dbReference type="GO" id="GO:0016887">
    <property type="term" value="F:ATP hydrolysis activity"/>
    <property type="evidence" value="ECO:0007669"/>
    <property type="project" value="InterPro"/>
</dbReference>
<feature type="domain" description="ABC transporter" evidence="5">
    <location>
        <begin position="276"/>
        <end position="485"/>
    </location>
</feature>
<dbReference type="SMART" id="SM00382">
    <property type="entry name" value="AAA"/>
    <property type="match status" value="2"/>
</dbReference>
<gene>
    <name evidence="6" type="ORF">FD24_GL003109</name>
</gene>
<proteinExistence type="predicted"/>
<keyword evidence="2" id="KW-0547">Nucleotide-binding</keyword>
<dbReference type="PRINTS" id="PR00364">
    <property type="entry name" value="DISEASERSIST"/>
</dbReference>
<dbReference type="PANTHER" id="PTHR19211">
    <property type="entry name" value="ATP-BINDING TRANSPORT PROTEIN-RELATED"/>
    <property type="match status" value="1"/>
</dbReference>
<sequence length="513" mass="56680">MTMINLTKIQKNVAGRALFTIDHLVASAGDKIGVVGRNGTGKSTLAHLITGVDTDYRGQLVTDAPVSYVPQLAPTLDQSGGQAMMSRIRQALSARPAILILDEPSSNLDEPSSNLDEAHQQWLVAQLQGFHGLLMLISHDRHLLDAVTNQTWAFEGQRVQAYAGNYAHYREVRDQQRQTQEVAYQRQMRHQRDLLAAQQQHHEKAQRIRKGNRRMSAAERSKTKSLREATAAKMERTAKRMVARGAHEPQVAKPLTQRGFKLVATDFPNFTGKTVVTGLNVTLKQYGKTLLTHADFQVLPHERVAIVGPNGSGKTTVLQAILSRRVSGLTLAPSAKVGVFNQDMTMLDGERSVWETVRRASQLPDQTIRNVMGALGLPARFYQQQVTALSGGELVKLQLVGILVGQYNVLMLDEPTNYLDVDALEALAAYLQDYPGTVLFVSHDQSFRDAVATRTLQLTDQQLLDFAQVAVAPKPAEADIAVLQFKYDQLMMDPAATTAEIQALKHQIDQLKA</sequence>
<dbReference type="Pfam" id="PF00005">
    <property type="entry name" value="ABC_tran"/>
    <property type="match status" value="2"/>
</dbReference>
<protein>
    <submittedName>
        <fullName evidence="6">Abc transporter, atp-binding protein</fullName>
    </submittedName>
</protein>
<accession>A0A837RDF0</accession>
<dbReference type="CDD" id="cd03221">
    <property type="entry name" value="ABCF_EF-3"/>
    <property type="match status" value="2"/>
</dbReference>
<dbReference type="PROSITE" id="PS00211">
    <property type="entry name" value="ABC_TRANSPORTER_1"/>
    <property type="match status" value="1"/>
</dbReference>
<dbReference type="InterPro" id="IPR003439">
    <property type="entry name" value="ABC_transporter-like_ATP-bd"/>
</dbReference>
<dbReference type="InterPro" id="IPR050611">
    <property type="entry name" value="ABCF"/>
</dbReference>
<dbReference type="AlphaFoldDB" id="A0A837RDF0"/>
<evidence type="ECO:0000313" key="6">
    <source>
        <dbReference type="EMBL" id="KRK25612.1"/>
    </source>
</evidence>
<keyword evidence="1" id="KW-0677">Repeat</keyword>
<feature type="region of interest" description="Disordered" evidence="4">
    <location>
        <begin position="201"/>
        <end position="227"/>
    </location>
</feature>
<dbReference type="Gene3D" id="3.40.50.300">
    <property type="entry name" value="P-loop containing nucleotide triphosphate hydrolases"/>
    <property type="match status" value="3"/>
</dbReference>
<name>A0A837RDF0_LACPE</name>
<dbReference type="GO" id="GO:0005524">
    <property type="term" value="F:ATP binding"/>
    <property type="evidence" value="ECO:0007669"/>
    <property type="project" value="UniProtKB-KW"/>
</dbReference>
<reference evidence="6 7" key="1">
    <citation type="journal article" date="2015" name="Genome Announc.">
        <title>Expanding the biotechnology potential of lactobacilli through comparative genomics of 213 strains and associated genera.</title>
        <authorList>
            <person name="Sun Z."/>
            <person name="Harris H.M."/>
            <person name="McCann A."/>
            <person name="Guo C."/>
            <person name="Argimon S."/>
            <person name="Zhang W."/>
            <person name="Yang X."/>
            <person name="Jeffery I.B."/>
            <person name="Cooney J.C."/>
            <person name="Kagawa T.F."/>
            <person name="Liu W."/>
            <person name="Song Y."/>
            <person name="Salvetti E."/>
            <person name="Wrobel A."/>
            <person name="Rasinkangas P."/>
            <person name="Parkhill J."/>
            <person name="Rea M.C."/>
            <person name="O'Sullivan O."/>
            <person name="Ritari J."/>
            <person name="Douillard F.P."/>
            <person name="Paul Ross R."/>
            <person name="Yang R."/>
            <person name="Briner A.E."/>
            <person name="Felis G.E."/>
            <person name="de Vos W.M."/>
            <person name="Barrangou R."/>
            <person name="Klaenhammer T.R."/>
            <person name="Caufield P.W."/>
            <person name="Cui Y."/>
            <person name="Zhang H."/>
            <person name="O'Toole P.W."/>
        </authorList>
    </citation>
    <scope>NUCLEOTIDE SEQUENCE [LARGE SCALE GENOMIC DNA]</scope>
    <source>
        <strain evidence="6 7">DSM 20314</strain>
    </source>
</reference>
<dbReference type="SUPFAM" id="SSF52540">
    <property type="entry name" value="P-loop containing nucleoside triphosphate hydrolases"/>
    <property type="match status" value="2"/>
</dbReference>
<dbReference type="InterPro" id="IPR003593">
    <property type="entry name" value="AAA+_ATPase"/>
</dbReference>
<dbReference type="RefSeq" id="WP_056952589.1">
    <property type="nucleotide sequence ID" value="NZ_AZCU01000007.1"/>
</dbReference>
<comment type="caution">
    <text evidence="6">The sequence shown here is derived from an EMBL/GenBank/DDBJ whole genome shotgun (WGS) entry which is preliminary data.</text>
</comment>
<evidence type="ECO:0000259" key="5">
    <source>
        <dbReference type="PROSITE" id="PS50893"/>
    </source>
</evidence>
<dbReference type="EMBL" id="AZCU01000007">
    <property type="protein sequence ID" value="KRK25612.1"/>
    <property type="molecule type" value="Genomic_DNA"/>
</dbReference>